<accession>A0AB36KZA2</accession>
<sequence length="94" mass="10756">MPLWKLCVLFVALRVTQRFCEVSDVCLRLEAPFRPSATDFEGSKSAKSWLRFEKRRQKNARHLAWHQSLRSCHQNGSFMPGGSCMPAVMEAVLS</sequence>
<evidence type="ECO:0000313" key="1">
    <source>
        <dbReference type="EMBL" id="OPE61911.1"/>
    </source>
</evidence>
<evidence type="ECO:0000313" key="2">
    <source>
        <dbReference type="Proteomes" id="UP000189855"/>
    </source>
</evidence>
<evidence type="ECO:0008006" key="3">
    <source>
        <dbReference type="Google" id="ProtNLM"/>
    </source>
</evidence>
<proteinExistence type="predicted"/>
<dbReference type="Proteomes" id="UP000189855">
    <property type="component" value="Unassembled WGS sequence"/>
</dbReference>
<name>A0AB36KZA2_PSEUB</name>
<protein>
    <recommendedName>
        <fullName evidence="3">Secreted protein</fullName>
    </recommendedName>
</protein>
<organism evidence="1 2">
    <name type="scientific">Pseudomonas syringae pv. tomato</name>
    <dbReference type="NCBI Taxonomy" id="323"/>
    <lineage>
        <taxon>Bacteria</taxon>
        <taxon>Pseudomonadati</taxon>
        <taxon>Pseudomonadota</taxon>
        <taxon>Gammaproteobacteria</taxon>
        <taxon>Pseudomonadales</taxon>
        <taxon>Pseudomonadaceae</taxon>
        <taxon>Pseudomonas</taxon>
    </lineage>
</organism>
<gene>
    <name evidence="1" type="ORF">BTW15_00715</name>
</gene>
<dbReference type="AlphaFoldDB" id="A0AB36KZA2"/>
<dbReference type="EMBL" id="MSDS01000001">
    <property type="protein sequence ID" value="OPE61911.1"/>
    <property type="molecule type" value="Genomic_DNA"/>
</dbReference>
<comment type="caution">
    <text evidence="1">The sequence shown here is derived from an EMBL/GenBank/DDBJ whole genome shotgun (WGS) entry which is preliminary data.</text>
</comment>
<reference evidence="1 2" key="1">
    <citation type="journal article" date="2017" name="Mol. Ecol.">
        <title>Adaptation of the pathogen, Pseudomonas syringae, during experimental evolution on a native vs. alternative host plant.</title>
        <authorList>
            <person name="Meaden S."/>
            <person name="Koskella B."/>
        </authorList>
    </citation>
    <scope>NUCLEOTIDE SEQUENCE [LARGE SCALE GENOMIC DNA]</scope>
    <source>
        <strain evidence="1 2">PT23</strain>
    </source>
</reference>